<gene>
    <name evidence="2" type="ORF">Sjap_004483</name>
</gene>
<evidence type="ECO:0000313" key="3">
    <source>
        <dbReference type="Proteomes" id="UP001417504"/>
    </source>
</evidence>
<keyword evidence="3" id="KW-1185">Reference proteome</keyword>
<name>A0AAP0PKA5_9MAGN</name>
<evidence type="ECO:0000256" key="1">
    <source>
        <dbReference type="SAM" id="MobiDB-lite"/>
    </source>
</evidence>
<sequence length="95" mass="10609">MTRLIFKKDELALEILRIAVPTALALTADPIAPLIDTAFIGHLDEDTVGRMNTEENQDDNLKKALPKNNEMKESIKEDGTASANNSKFLVSWFCF</sequence>
<feature type="compositionally biased region" description="Basic and acidic residues" evidence="1">
    <location>
        <begin position="69"/>
        <end position="79"/>
    </location>
</feature>
<comment type="caution">
    <text evidence="2">The sequence shown here is derived from an EMBL/GenBank/DDBJ whole genome shotgun (WGS) entry which is preliminary data.</text>
</comment>
<protein>
    <submittedName>
        <fullName evidence="2">Uncharacterized protein</fullName>
    </submittedName>
</protein>
<dbReference type="Proteomes" id="UP001417504">
    <property type="component" value="Unassembled WGS sequence"/>
</dbReference>
<reference evidence="2 3" key="1">
    <citation type="submission" date="2024-01" db="EMBL/GenBank/DDBJ databases">
        <title>Genome assemblies of Stephania.</title>
        <authorList>
            <person name="Yang L."/>
        </authorList>
    </citation>
    <scope>NUCLEOTIDE SEQUENCE [LARGE SCALE GENOMIC DNA]</scope>
    <source>
        <strain evidence="2">QJT</strain>
        <tissue evidence="2">Leaf</tissue>
    </source>
</reference>
<proteinExistence type="predicted"/>
<organism evidence="2 3">
    <name type="scientific">Stephania japonica</name>
    <dbReference type="NCBI Taxonomy" id="461633"/>
    <lineage>
        <taxon>Eukaryota</taxon>
        <taxon>Viridiplantae</taxon>
        <taxon>Streptophyta</taxon>
        <taxon>Embryophyta</taxon>
        <taxon>Tracheophyta</taxon>
        <taxon>Spermatophyta</taxon>
        <taxon>Magnoliopsida</taxon>
        <taxon>Ranunculales</taxon>
        <taxon>Menispermaceae</taxon>
        <taxon>Menispermoideae</taxon>
        <taxon>Cissampelideae</taxon>
        <taxon>Stephania</taxon>
    </lineage>
</organism>
<accession>A0AAP0PKA5</accession>
<dbReference type="AlphaFoldDB" id="A0AAP0PKA5"/>
<evidence type="ECO:0000313" key="2">
    <source>
        <dbReference type="EMBL" id="KAK9144580.1"/>
    </source>
</evidence>
<feature type="region of interest" description="Disordered" evidence="1">
    <location>
        <begin position="51"/>
        <end position="82"/>
    </location>
</feature>
<dbReference type="EMBL" id="JBBNAE010000002">
    <property type="protein sequence ID" value="KAK9144580.1"/>
    <property type="molecule type" value="Genomic_DNA"/>
</dbReference>